<evidence type="ECO:0000313" key="5">
    <source>
        <dbReference type="EMBL" id="MFL0206965.1"/>
    </source>
</evidence>
<evidence type="ECO:0000256" key="2">
    <source>
        <dbReference type="ARBA" id="ARBA00023277"/>
    </source>
</evidence>
<dbReference type="Proteomes" id="UP001623553">
    <property type="component" value="Unassembled WGS sequence"/>
</dbReference>
<proteinExistence type="inferred from homology"/>
<dbReference type="Gene3D" id="3.40.50.10490">
    <property type="entry name" value="Glucose-6-phosphate isomerase like protein, domain 1"/>
    <property type="match status" value="1"/>
</dbReference>
<dbReference type="Gene3D" id="1.10.8.1080">
    <property type="match status" value="1"/>
</dbReference>
<evidence type="ECO:0000313" key="8">
    <source>
        <dbReference type="Proteomes" id="UP001623559"/>
    </source>
</evidence>
<gene>
    <name evidence="3 5" type="primary">murQ</name>
    <name evidence="6" type="ORF">AAE961_09500</name>
    <name evidence="5" type="ORF">V7S74_09435</name>
</gene>
<dbReference type="EMBL" id="JBEWZF010000003">
    <property type="protein sequence ID" value="MFL0299103.1"/>
    <property type="molecule type" value="Genomic_DNA"/>
</dbReference>
<dbReference type="InterPro" id="IPR046348">
    <property type="entry name" value="SIS_dom_sf"/>
</dbReference>
<dbReference type="SUPFAM" id="SSF53697">
    <property type="entry name" value="SIS domain"/>
    <property type="match status" value="1"/>
</dbReference>
<dbReference type="Pfam" id="PF22645">
    <property type="entry name" value="GKRP_SIS_N"/>
    <property type="match status" value="1"/>
</dbReference>
<dbReference type="InterPro" id="IPR040190">
    <property type="entry name" value="MURQ/GCKR"/>
</dbReference>
<dbReference type="EC" id="4.2.1.126" evidence="3"/>
<name>A0ABW8SX06_9BACT</name>
<reference evidence="7 8" key="1">
    <citation type="submission" date="2024-07" db="EMBL/GenBank/DDBJ databases">
        <authorList>
            <person name="Pitt A."/>
            <person name="Hahn M.W."/>
        </authorList>
    </citation>
    <scope>NUCLEOTIDE SEQUENCE [LARGE SCALE GENOMIC DNA]</scope>
    <source>
        <strain evidence="5 8">2-AUSEE-184A6</strain>
        <strain evidence="6 7">2-BAHN-186B</strain>
    </source>
</reference>
<dbReference type="GO" id="GO:0016829">
    <property type="term" value="F:lyase activity"/>
    <property type="evidence" value="ECO:0007669"/>
    <property type="project" value="UniProtKB-KW"/>
</dbReference>
<dbReference type="Proteomes" id="UP001623559">
    <property type="component" value="Unassembled WGS sequence"/>
</dbReference>
<evidence type="ECO:0000256" key="3">
    <source>
        <dbReference type="HAMAP-Rule" id="MF_00068"/>
    </source>
</evidence>
<dbReference type="NCBIfam" id="NF009222">
    <property type="entry name" value="PRK12570.1"/>
    <property type="match status" value="1"/>
</dbReference>
<evidence type="ECO:0000313" key="6">
    <source>
        <dbReference type="EMBL" id="MFL0299103.1"/>
    </source>
</evidence>
<evidence type="ECO:0000256" key="1">
    <source>
        <dbReference type="ARBA" id="ARBA00023239"/>
    </source>
</evidence>
<dbReference type="PANTHER" id="PTHR10088">
    <property type="entry name" value="GLUCOKINASE REGULATORY PROTEIN"/>
    <property type="match status" value="1"/>
</dbReference>
<evidence type="ECO:0000259" key="4">
    <source>
        <dbReference type="PROSITE" id="PS51464"/>
    </source>
</evidence>
<keyword evidence="7" id="KW-1185">Reference proteome</keyword>
<dbReference type="PROSITE" id="PS51464">
    <property type="entry name" value="SIS"/>
    <property type="match status" value="1"/>
</dbReference>
<dbReference type="EMBL" id="JBEWZG010000003">
    <property type="protein sequence ID" value="MFL0206965.1"/>
    <property type="molecule type" value="Genomic_DNA"/>
</dbReference>
<comment type="function">
    <text evidence="3">Specifically catalyzes the cleavage of the D-lactyl ether substituent of MurNAc 6-phosphate, producing GlcNAc 6-phosphate and D-lactate.</text>
</comment>
<dbReference type="NCBIfam" id="TIGR00274">
    <property type="entry name" value="N-acetylmuramic acid 6-phosphate etherase"/>
    <property type="match status" value="1"/>
</dbReference>
<evidence type="ECO:0000313" key="7">
    <source>
        <dbReference type="Proteomes" id="UP001623553"/>
    </source>
</evidence>
<keyword evidence="2 3" id="KW-0119">Carbohydrate metabolism</keyword>
<dbReference type="PROSITE" id="PS01272">
    <property type="entry name" value="GCKR"/>
    <property type="match status" value="1"/>
</dbReference>
<dbReference type="NCBIfam" id="NF003915">
    <property type="entry name" value="PRK05441.1"/>
    <property type="match status" value="1"/>
</dbReference>
<dbReference type="RefSeq" id="WP_406778510.1">
    <property type="nucleotide sequence ID" value="NZ_JBEWZF010000003.1"/>
</dbReference>
<comment type="similarity">
    <text evidence="3">Belongs to the GCKR-like family. MurNAc-6-P etherase subfamily.</text>
</comment>
<organism evidence="5 8">
    <name type="scientific">Aquirufa novilacunae</name>
    <dbReference type="NCBI Taxonomy" id="3139305"/>
    <lineage>
        <taxon>Bacteria</taxon>
        <taxon>Pseudomonadati</taxon>
        <taxon>Bacteroidota</taxon>
        <taxon>Cytophagia</taxon>
        <taxon>Cytophagales</taxon>
        <taxon>Flectobacillaceae</taxon>
        <taxon>Aquirufa</taxon>
    </lineage>
</organism>
<comment type="subunit">
    <text evidence="3">Homodimer.</text>
</comment>
<comment type="catalytic activity">
    <reaction evidence="3">
        <text>N-acetyl-D-muramate 6-phosphate + H2O = N-acetyl-D-glucosamine 6-phosphate + (R)-lactate</text>
        <dbReference type="Rhea" id="RHEA:26410"/>
        <dbReference type="ChEBI" id="CHEBI:15377"/>
        <dbReference type="ChEBI" id="CHEBI:16004"/>
        <dbReference type="ChEBI" id="CHEBI:57513"/>
        <dbReference type="ChEBI" id="CHEBI:58722"/>
        <dbReference type="EC" id="4.2.1.126"/>
    </reaction>
</comment>
<sequence>MAENLSALATESSSTYQDLEKQTVDTILRQINAEDKTVPLAVEKVIPAIEPLVHEIVKRMKQGGRLFYIGAGTSGRLGVVDASECPPTYGVPHDWVIGLIAGGDSAIRKAVENAEDDEKQAWLDMEAYGIDTLDTVIGIAASGRTPYVVGGLRDANARGILTGCIVCNGGSVVAAEAKYPIEVIVGPEYVTGSTRMKSGTAQKLVLNMLSTAVMIQLGRVRGNKMVDMQLSNHKLVLRAIRMVREATGVSDEVAAELLEKHGSVRNAVDAIQAK</sequence>
<dbReference type="CDD" id="cd05007">
    <property type="entry name" value="SIS_Etherase"/>
    <property type="match status" value="1"/>
</dbReference>
<feature type="domain" description="SIS" evidence="4">
    <location>
        <begin position="56"/>
        <end position="219"/>
    </location>
</feature>
<accession>A0ABW8SX06</accession>
<comment type="pathway">
    <text evidence="3">Amino-sugar metabolism; N-acetylmuramate degradation.</text>
</comment>
<dbReference type="HAMAP" id="MF_00068">
    <property type="entry name" value="MurQ"/>
    <property type="match status" value="1"/>
</dbReference>
<dbReference type="InterPro" id="IPR005486">
    <property type="entry name" value="Glucokinase_regulatory_CS"/>
</dbReference>
<keyword evidence="1 3" id="KW-0456">Lyase</keyword>
<dbReference type="InterPro" id="IPR001347">
    <property type="entry name" value="SIS_dom"/>
</dbReference>
<protein>
    <recommendedName>
        <fullName evidence="3">N-acetylmuramic acid 6-phosphate etherase</fullName>
        <shortName evidence="3">MurNAc-6-P etherase</shortName>
        <ecNumber evidence="3">4.2.1.126</ecNumber>
    </recommendedName>
    <alternativeName>
        <fullName evidence="3">N-acetylmuramic acid 6-phosphate hydrolase</fullName>
    </alternativeName>
    <alternativeName>
        <fullName evidence="3">N-acetylmuramic acid 6-phosphate lyase</fullName>
    </alternativeName>
</protein>
<comment type="caution">
    <text evidence="5">The sequence shown here is derived from an EMBL/GenBank/DDBJ whole genome shotgun (WGS) entry which is preliminary data.</text>
</comment>
<feature type="active site" description="Proton donor" evidence="3">
    <location>
        <position position="84"/>
    </location>
</feature>
<dbReference type="InterPro" id="IPR005488">
    <property type="entry name" value="Etherase_MurQ"/>
</dbReference>
<comment type="miscellaneous">
    <text evidence="3">A lyase-type mechanism (elimination/hydration) is suggested for the cleavage of the lactyl ether bond of MurNAc 6-phosphate, with the formation of an alpha,beta-unsaturated aldehyde intermediate with (E)-stereochemistry, followed by the syn addition of water to give product.</text>
</comment>
<feature type="active site" evidence="3">
    <location>
        <position position="115"/>
    </location>
</feature>
<dbReference type="Pfam" id="PF20741">
    <property type="entry name" value="GKRP-like_C"/>
    <property type="match status" value="1"/>
</dbReference>
<dbReference type="PANTHER" id="PTHR10088:SF4">
    <property type="entry name" value="GLUCOKINASE REGULATORY PROTEIN"/>
    <property type="match status" value="1"/>
</dbReference>